<dbReference type="AlphaFoldDB" id="A0A5E4ELL1"/>
<protein>
    <submittedName>
        <fullName evidence="1">Uncharacterized protein</fullName>
    </submittedName>
</protein>
<proteinExistence type="predicted"/>
<evidence type="ECO:0000313" key="2">
    <source>
        <dbReference type="Proteomes" id="UP000327085"/>
    </source>
</evidence>
<reference evidence="2" key="1">
    <citation type="journal article" date="2020" name="Plant J.">
        <title>Transposons played a major role in the diversification between the closely related almond and peach genomes: results from the almond genome sequence.</title>
        <authorList>
            <person name="Alioto T."/>
            <person name="Alexiou K.G."/>
            <person name="Bardil A."/>
            <person name="Barteri F."/>
            <person name="Castanera R."/>
            <person name="Cruz F."/>
            <person name="Dhingra A."/>
            <person name="Duval H."/>
            <person name="Fernandez I Marti A."/>
            <person name="Frias L."/>
            <person name="Galan B."/>
            <person name="Garcia J.L."/>
            <person name="Howad W."/>
            <person name="Gomez-Garrido J."/>
            <person name="Gut M."/>
            <person name="Julca I."/>
            <person name="Morata J."/>
            <person name="Puigdomenech P."/>
            <person name="Ribeca P."/>
            <person name="Rubio Cabetas M.J."/>
            <person name="Vlasova A."/>
            <person name="Wirthensohn M."/>
            <person name="Garcia-Mas J."/>
            <person name="Gabaldon T."/>
            <person name="Casacuberta J.M."/>
            <person name="Arus P."/>
        </authorList>
    </citation>
    <scope>NUCLEOTIDE SEQUENCE [LARGE SCALE GENOMIC DNA]</scope>
    <source>
        <strain evidence="2">cv. Texas</strain>
    </source>
</reference>
<dbReference type="InParanoid" id="A0A5E4ELL1"/>
<sequence length="108" mass="12038">MKGICSKNMNGNLKPSEIPDMRADSNNAIGSLYSVQLWQIGNQISGETEMLRPREGGRGREGEGEREGFILLGVLCERPYAVLTLFVPVDRGCEVRSSLIQRSRLIDR</sequence>
<organism evidence="1 2">
    <name type="scientific">Prunus dulcis</name>
    <name type="common">Almond</name>
    <name type="synonym">Amygdalus dulcis</name>
    <dbReference type="NCBI Taxonomy" id="3755"/>
    <lineage>
        <taxon>Eukaryota</taxon>
        <taxon>Viridiplantae</taxon>
        <taxon>Streptophyta</taxon>
        <taxon>Embryophyta</taxon>
        <taxon>Tracheophyta</taxon>
        <taxon>Spermatophyta</taxon>
        <taxon>Magnoliopsida</taxon>
        <taxon>eudicotyledons</taxon>
        <taxon>Gunneridae</taxon>
        <taxon>Pentapetalae</taxon>
        <taxon>rosids</taxon>
        <taxon>fabids</taxon>
        <taxon>Rosales</taxon>
        <taxon>Rosaceae</taxon>
        <taxon>Amygdaloideae</taxon>
        <taxon>Amygdaleae</taxon>
        <taxon>Prunus</taxon>
    </lineage>
</organism>
<accession>A0A5E4ELL1</accession>
<name>A0A5E4ELL1_PRUDU</name>
<dbReference type="Gramene" id="VVA15799">
    <property type="protein sequence ID" value="VVA15799"/>
    <property type="gene ID" value="Prudul26B012527"/>
</dbReference>
<dbReference type="EMBL" id="CABIKO010000016">
    <property type="protein sequence ID" value="VVA15799.1"/>
    <property type="molecule type" value="Genomic_DNA"/>
</dbReference>
<evidence type="ECO:0000313" key="1">
    <source>
        <dbReference type="EMBL" id="VVA15799.1"/>
    </source>
</evidence>
<dbReference type="Proteomes" id="UP000327085">
    <property type="component" value="Chromosome 8"/>
</dbReference>
<gene>
    <name evidence="1" type="ORF">ALMOND_2B012527</name>
</gene>